<evidence type="ECO:0000256" key="1">
    <source>
        <dbReference type="SAM" id="MobiDB-lite"/>
    </source>
</evidence>
<feature type="non-terminal residue" evidence="2">
    <location>
        <position position="63"/>
    </location>
</feature>
<organism evidence="2 3">
    <name type="scientific">Patellaria atrata CBS 101060</name>
    <dbReference type="NCBI Taxonomy" id="1346257"/>
    <lineage>
        <taxon>Eukaryota</taxon>
        <taxon>Fungi</taxon>
        <taxon>Dikarya</taxon>
        <taxon>Ascomycota</taxon>
        <taxon>Pezizomycotina</taxon>
        <taxon>Dothideomycetes</taxon>
        <taxon>Dothideomycetes incertae sedis</taxon>
        <taxon>Patellariales</taxon>
        <taxon>Patellariaceae</taxon>
        <taxon>Patellaria</taxon>
    </lineage>
</organism>
<dbReference type="AlphaFoldDB" id="A0A9P4SAC1"/>
<evidence type="ECO:0000313" key="3">
    <source>
        <dbReference type="Proteomes" id="UP000799429"/>
    </source>
</evidence>
<protein>
    <submittedName>
        <fullName evidence="2">Uncharacterized protein</fullName>
    </submittedName>
</protein>
<feature type="non-terminal residue" evidence="2">
    <location>
        <position position="1"/>
    </location>
</feature>
<proteinExistence type="predicted"/>
<dbReference type="OrthoDB" id="5395727at2759"/>
<keyword evidence="3" id="KW-1185">Reference proteome</keyword>
<evidence type="ECO:0000313" key="2">
    <source>
        <dbReference type="EMBL" id="KAF2838952.1"/>
    </source>
</evidence>
<comment type="caution">
    <text evidence="2">The sequence shown here is derived from an EMBL/GenBank/DDBJ whole genome shotgun (WGS) entry which is preliminary data.</text>
</comment>
<accession>A0A9P4SAC1</accession>
<sequence length="63" mass="7081">DMSPSSDSPSGARRMSDNWDASKVPPSQFQKRKGSIYATPNSRDSHIKGSTRDKAYHEKLKEK</sequence>
<dbReference type="Proteomes" id="UP000799429">
    <property type="component" value="Unassembled WGS sequence"/>
</dbReference>
<feature type="compositionally biased region" description="Basic and acidic residues" evidence="1">
    <location>
        <begin position="43"/>
        <end position="63"/>
    </location>
</feature>
<name>A0A9P4SAC1_9PEZI</name>
<gene>
    <name evidence="2" type="ORF">M501DRAFT_923290</name>
</gene>
<dbReference type="EMBL" id="MU006096">
    <property type="protein sequence ID" value="KAF2838952.1"/>
    <property type="molecule type" value="Genomic_DNA"/>
</dbReference>
<feature type="region of interest" description="Disordered" evidence="1">
    <location>
        <begin position="1"/>
        <end position="63"/>
    </location>
</feature>
<reference evidence="2" key="1">
    <citation type="journal article" date="2020" name="Stud. Mycol.">
        <title>101 Dothideomycetes genomes: a test case for predicting lifestyles and emergence of pathogens.</title>
        <authorList>
            <person name="Haridas S."/>
            <person name="Albert R."/>
            <person name="Binder M."/>
            <person name="Bloem J."/>
            <person name="Labutti K."/>
            <person name="Salamov A."/>
            <person name="Andreopoulos B."/>
            <person name="Baker S."/>
            <person name="Barry K."/>
            <person name="Bills G."/>
            <person name="Bluhm B."/>
            <person name="Cannon C."/>
            <person name="Castanera R."/>
            <person name="Culley D."/>
            <person name="Daum C."/>
            <person name="Ezra D."/>
            <person name="Gonzalez J."/>
            <person name="Henrissat B."/>
            <person name="Kuo A."/>
            <person name="Liang C."/>
            <person name="Lipzen A."/>
            <person name="Lutzoni F."/>
            <person name="Magnuson J."/>
            <person name="Mondo S."/>
            <person name="Nolan M."/>
            <person name="Ohm R."/>
            <person name="Pangilinan J."/>
            <person name="Park H.-J."/>
            <person name="Ramirez L."/>
            <person name="Alfaro M."/>
            <person name="Sun H."/>
            <person name="Tritt A."/>
            <person name="Yoshinaga Y."/>
            <person name="Zwiers L.-H."/>
            <person name="Turgeon B."/>
            <person name="Goodwin S."/>
            <person name="Spatafora J."/>
            <person name="Crous P."/>
            <person name="Grigoriev I."/>
        </authorList>
    </citation>
    <scope>NUCLEOTIDE SEQUENCE</scope>
    <source>
        <strain evidence="2">CBS 101060</strain>
    </source>
</reference>